<feature type="transmembrane region" description="Helical" evidence="1">
    <location>
        <begin position="236"/>
        <end position="257"/>
    </location>
</feature>
<keyword evidence="1" id="KW-0812">Transmembrane</keyword>
<sequence>MADTTGAVEVAGAADVPGGRLADWPEEVFARRPRFVEGVRAYGLIAMMWLRSTMAYRASFALTAFGNFAATAFDFVAILLMFSHVDRLGGYTLPEIALLYGVSGTAFGFADLLLGSMDRLGRRVRDGTLDTLLVRPVPVLAQVAADRFALRRLGRVLQGALVLGYALVALDIAWSPLKVAMVPLMLLSGAAIFGALFVAGAAFQFVAQDAAQVQNAFTYGGNTLLQYPPSVFAKDLVRGVTFVVPLAFVNWLPALYVLGREYPLGLPDWVAFLPPLVAGLFWLPAGLAWRAGLRAYRSTGS</sequence>
<keyword evidence="1" id="KW-1133">Transmembrane helix</keyword>
<dbReference type="Proteomes" id="UP000181909">
    <property type="component" value="Unassembled WGS sequence"/>
</dbReference>
<proteinExistence type="predicted"/>
<feature type="transmembrane region" description="Helical" evidence="1">
    <location>
        <begin position="269"/>
        <end position="289"/>
    </location>
</feature>
<dbReference type="PANTHER" id="PTHR36833:SF1">
    <property type="entry name" value="INTEGRAL MEMBRANE TRANSPORT PROTEIN"/>
    <property type="match status" value="1"/>
</dbReference>
<feature type="transmembrane region" description="Helical" evidence="1">
    <location>
        <begin position="180"/>
        <end position="203"/>
    </location>
</feature>
<gene>
    <name evidence="2" type="ORF">SAMN02787144_1002450</name>
</gene>
<dbReference type="AlphaFoldDB" id="A0A1K1WGL4"/>
<evidence type="ECO:0000256" key="1">
    <source>
        <dbReference type="SAM" id="Phobius"/>
    </source>
</evidence>
<name>A0A1K1WGL4_STRAR</name>
<dbReference type="Pfam" id="PF06182">
    <property type="entry name" value="ABC2_membrane_6"/>
    <property type="match status" value="1"/>
</dbReference>
<evidence type="ECO:0000313" key="2">
    <source>
        <dbReference type="EMBL" id="SFX36521.1"/>
    </source>
</evidence>
<feature type="transmembrane region" description="Helical" evidence="1">
    <location>
        <begin position="60"/>
        <end position="85"/>
    </location>
</feature>
<organism evidence="2 3">
    <name type="scientific">Streptomyces atratus</name>
    <dbReference type="NCBI Taxonomy" id="1893"/>
    <lineage>
        <taxon>Bacteria</taxon>
        <taxon>Bacillati</taxon>
        <taxon>Actinomycetota</taxon>
        <taxon>Actinomycetes</taxon>
        <taxon>Kitasatosporales</taxon>
        <taxon>Streptomycetaceae</taxon>
        <taxon>Streptomyces</taxon>
    </lineage>
</organism>
<protein>
    <submittedName>
        <fullName evidence="2">ABC-2 type transport system permease protein</fullName>
    </submittedName>
</protein>
<feature type="transmembrane region" description="Helical" evidence="1">
    <location>
        <begin position="156"/>
        <end position="174"/>
    </location>
</feature>
<dbReference type="PANTHER" id="PTHR36833">
    <property type="entry name" value="SLR0610 PROTEIN-RELATED"/>
    <property type="match status" value="1"/>
</dbReference>
<dbReference type="InterPro" id="IPR010390">
    <property type="entry name" value="ABC-2_transporter-like"/>
</dbReference>
<dbReference type="EMBL" id="FPJO01000002">
    <property type="protein sequence ID" value="SFX36521.1"/>
    <property type="molecule type" value="Genomic_DNA"/>
</dbReference>
<accession>A0A1K1WGL4</accession>
<feature type="transmembrane region" description="Helical" evidence="1">
    <location>
        <begin position="97"/>
        <end position="115"/>
    </location>
</feature>
<reference evidence="2 3" key="1">
    <citation type="submission" date="2016-11" db="EMBL/GenBank/DDBJ databases">
        <authorList>
            <person name="Jaros S."/>
            <person name="Januszkiewicz K."/>
            <person name="Wedrychowicz H."/>
        </authorList>
    </citation>
    <scope>NUCLEOTIDE SEQUENCE [LARGE SCALE GENOMIC DNA]</scope>
    <source>
        <strain evidence="2 3">OK807</strain>
    </source>
</reference>
<keyword evidence="1" id="KW-0472">Membrane</keyword>
<evidence type="ECO:0000313" key="3">
    <source>
        <dbReference type="Proteomes" id="UP000181909"/>
    </source>
</evidence>
<dbReference type="STRING" id="1893.SAMN02787144_1002450"/>